<dbReference type="PANTHER" id="PTHR40094">
    <property type="entry name" value="ALPHA-2-MACROGLOBULIN HOMOLOG"/>
    <property type="match status" value="1"/>
</dbReference>
<feature type="domain" description="Alpha-2-macroglobulin" evidence="5">
    <location>
        <begin position="1148"/>
        <end position="1237"/>
    </location>
</feature>
<protein>
    <recommendedName>
        <fullName evidence="8">Alpha-2-macroglobulin family protein</fullName>
    </recommendedName>
</protein>
<dbReference type="Gene3D" id="2.60.40.3710">
    <property type="match status" value="1"/>
</dbReference>
<dbReference type="InterPro" id="IPR008930">
    <property type="entry name" value="Terpenoid_cyclase/PrenylTrfase"/>
</dbReference>
<dbReference type="Pfam" id="PF01835">
    <property type="entry name" value="MG2"/>
    <property type="match status" value="1"/>
</dbReference>
<dbReference type="GO" id="GO:0005615">
    <property type="term" value="C:extracellular space"/>
    <property type="evidence" value="ECO:0007669"/>
    <property type="project" value="InterPro"/>
</dbReference>
<dbReference type="Pfam" id="PF07703">
    <property type="entry name" value="A2M_BRD"/>
    <property type="match status" value="1"/>
</dbReference>
<dbReference type="InterPro" id="IPR011626">
    <property type="entry name" value="Alpha-macroglobulin_TED"/>
</dbReference>
<dbReference type="SMART" id="SM01360">
    <property type="entry name" value="A2M"/>
    <property type="match status" value="1"/>
</dbReference>
<dbReference type="STRING" id="563176.SAMN04488090_1912"/>
<proteinExistence type="inferred from homology"/>
<dbReference type="InterPro" id="IPR051802">
    <property type="entry name" value="YfhM-like"/>
</dbReference>
<dbReference type="InterPro" id="IPR041203">
    <property type="entry name" value="Bact_A2M_MG5"/>
</dbReference>
<keyword evidence="2 3" id="KW-0732">Signal</keyword>
<feature type="domain" description="Alpha-2-macroglobulin bait region" evidence="4">
    <location>
        <begin position="947"/>
        <end position="1085"/>
    </location>
</feature>
<dbReference type="Gene3D" id="1.50.10.20">
    <property type="match status" value="1"/>
</dbReference>
<dbReference type="PROSITE" id="PS51257">
    <property type="entry name" value="PROKAR_LIPOPROTEIN"/>
    <property type="match status" value="1"/>
</dbReference>
<dbReference type="SUPFAM" id="SSF48239">
    <property type="entry name" value="Terpenoid cyclases/Protein prenyltransferases"/>
    <property type="match status" value="1"/>
</dbReference>
<evidence type="ECO:0000256" key="3">
    <source>
        <dbReference type="SAM" id="SignalP"/>
    </source>
</evidence>
<dbReference type="SMART" id="SM01359">
    <property type="entry name" value="A2M_N_2"/>
    <property type="match status" value="1"/>
</dbReference>
<evidence type="ECO:0000313" key="6">
    <source>
        <dbReference type="EMBL" id="SDL82897.1"/>
    </source>
</evidence>
<evidence type="ECO:0000259" key="4">
    <source>
        <dbReference type="SMART" id="SM01359"/>
    </source>
</evidence>
<gene>
    <name evidence="6" type="ORF">SAMN04488090_1912</name>
</gene>
<dbReference type="GO" id="GO:0004866">
    <property type="term" value="F:endopeptidase inhibitor activity"/>
    <property type="evidence" value="ECO:0007669"/>
    <property type="project" value="InterPro"/>
</dbReference>
<dbReference type="EMBL" id="FNGS01000003">
    <property type="protein sequence ID" value="SDL82897.1"/>
    <property type="molecule type" value="Genomic_DNA"/>
</dbReference>
<dbReference type="InterPro" id="IPR047565">
    <property type="entry name" value="Alpha-macroglob_thiol-ester_cl"/>
</dbReference>
<dbReference type="Pfam" id="PF17972">
    <property type="entry name" value="bMG5"/>
    <property type="match status" value="1"/>
</dbReference>
<organism evidence="6 7">
    <name type="scientific">Siphonobacter aquaeclarae</name>
    <dbReference type="NCBI Taxonomy" id="563176"/>
    <lineage>
        <taxon>Bacteria</taxon>
        <taxon>Pseudomonadati</taxon>
        <taxon>Bacteroidota</taxon>
        <taxon>Cytophagia</taxon>
        <taxon>Cytophagales</taxon>
        <taxon>Cytophagaceae</taxon>
        <taxon>Siphonobacter</taxon>
    </lineage>
</organism>
<evidence type="ECO:0000313" key="7">
    <source>
        <dbReference type="Proteomes" id="UP000198901"/>
    </source>
</evidence>
<evidence type="ECO:0008006" key="8">
    <source>
        <dbReference type="Google" id="ProtNLM"/>
    </source>
</evidence>
<dbReference type="InterPro" id="IPR041246">
    <property type="entry name" value="Bact_MG10"/>
</dbReference>
<dbReference type="RefSeq" id="WP_093200917.1">
    <property type="nucleotide sequence ID" value="NZ_FNGS01000003.1"/>
</dbReference>
<evidence type="ECO:0000256" key="2">
    <source>
        <dbReference type="ARBA" id="ARBA00022729"/>
    </source>
</evidence>
<dbReference type="InterPro" id="IPR002890">
    <property type="entry name" value="MG2"/>
</dbReference>
<dbReference type="PANTHER" id="PTHR40094:SF1">
    <property type="entry name" value="UBIQUITIN DOMAIN-CONTAINING PROTEIN"/>
    <property type="match status" value="1"/>
</dbReference>
<keyword evidence="7" id="KW-1185">Reference proteome</keyword>
<dbReference type="Pfam" id="PF00207">
    <property type="entry name" value="A2M"/>
    <property type="match status" value="1"/>
</dbReference>
<dbReference type="CDD" id="cd02891">
    <property type="entry name" value="A2M_like"/>
    <property type="match status" value="1"/>
</dbReference>
<dbReference type="SMART" id="SM01419">
    <property type="entry name" value="Thiol-ester_cl"/>
    <property type="match status" value="1"/>
</dbReference>
<comment type="similarity">
    <text evidence="1">Belongs to the protease inhibitor I39 (alpha-2-macroglobulin) family. Bacterial alpha-2-macroglobulin subfamily.</text>
</comment>
<feature type="signal peptide" evidence="3">
    <location>
        <begin position="1"/>
        <end position="21"/>
    </location>
</feature>
<reference evidence="6 7" key="1">
    <citation type="submission" date="2016-10" db="EMBL/GenBank/DDBJ databases">
        <authorList>
            <person name="de Groot N.N."/>
        </authorList>
    </citation>
    <scope>NUCLEOTIDE SEQUENCE [LARGE SCALE GENOMIC DNA]</scope>
    <source>
        <strain evidence="6 7">DSM 21668</strain>
    </source>
</reference>
<feature type="chain" id="PRO_5011695971" description="Alpha-2-macroglobulin family protein" evidence="3">
    <location>
        <begin position="22"/>
        <end position="1825"/>
    </location>
</feature>
<dbReference type="Pfam" id="PF11974">
    <property type="entry name" value="bMG3"/>
    <property type="match status" value="1"/>
</dbReference>
<accession>A0A1G9N9T8</accession>
<sequence>MRRLFLLLALTVSFLSCSKQGDVSIRATNFDDEIQLAQNLVFTFSKDLVPEAELGTWQTTRFVEFEPAIEGRYKWVGKNELVFSPAASFQPATEYKARLSDKLLTQVKDKAWSLSSETVAFHTPYLRLNSAEAYWSKGAGWAQAKLKLNFNYPVPGGEAGTNLSVQDGDTRVGFQVGQGGTTSSVPVALQDVTEARTLDLTVKEGLSVVGTKYKSTTPLQLKTTLPDPRTLEIVRVENGFENNRGYIRVITTQELSPENLADAYTVESSRPVAPEPEVQYDSLGNPLPSKPVAEPARPKLATKAELLENGFVIRGDFNETDTYSLTLNSKLRGALGPTLTEGYTKDLYFGQMPANLEFVHKKAVYLTSKGHRNVAVNIVNIPKVQVRISKIYENNILAFLQNNRYENYRYDEDGATPNGYEYSEDGGNYSDVIVQKTLETENLPKTGGVSLLNLSLPDASNSFRGIYLVSLNSNDEYYHHAAKLVSISDIGLISKNAGDEFLVFAHSIRNSEPLSGVQINLVSSNNQTIQTVKTNASGVAVFKDITQSGFTPALVTARTDDDFNYLHLGDTRVETSRFEVDGKRDNASGFDAFVYGDRNIYRPGETVHFNAIIRKQTWDSPGEIPLKVRFLMPNGREYRTLRLTTNAQGAASADILLETAAVTGSYQLEVLNANDALLASQPISVEEFMPDRIRVDVRSAKERYASGETAAVSAVATNLFGPPAADRNYEMELQVNRQLFRPKGFDSFVFDIQDNTKFKSDVRQGKTDAAGNANESFVLPATWKDMGLLDAKCFVSVFDETGRPVNRLQQFTIQTQPVLYGIGMPDTYVGTNAPVSIPLVALNADGALLTATGQLDIVKHDYQTVIEKNPDGSMKYSSKKQSKIVFSRAVTFAKGRASVSYAPPVSGEYEVRLRRVGAASWTSQSFYAYGYGQTSSTSFEVNNEGQVEMTFDKPKYKVGEKAKVLFKTPFAGKLLITIERNKVLEYKVLETDSKSAEYSFGIGEEHLPNVYVSATLFREMDDADLPLTVAHGYAPVMVEDPDRKLDVAITAVEKSRSKTKQTIRVKTSGKAQVTLAVVDEGILQLKNFRSPNPFGYFYQKRALEVTGHDLYAYLHPELGIRSSGSVGGDGFDLEKRVNPLANGRVKLVALWSGILETNGSGEATFNIDIPQFSGDLRIMAVAYKDQAFGSASSNMKVADPLVISTSLPRFASPNDQLTVPVSITNTTKTAAQVTATLQATGALQAIAPAPQSVSIAPDREGRATFSVKAGTVLGSGKVKVLVRGLGETFTEEVDMTVRPSVGLIKTAVSGTVSGGQSAPVPLGLSQFVPGTASASLRVSRSPMVALADKLTHLLTYPHGCLEQTVSMAFPQLYFADFVRTLPVGPKPYLKTGASDLNPTANVRAALQRIETLQLFNGGFSMWQAGQKDEWWATAYAVHFMLEAQKAGHEINQTTLGKALEYLNQQVSKQSTEKTGVVNSDGSVTNRAQARREAPYSLYVLAVAGKPNRSAMNYYKSHPQLLTSDARYLLAATFGVIGDAAGKEALTPKNYLSDSSERQTGGSFSSPIRNQALVLNTLLETDPGNAQVPGLARQLSAAVRQAGWLSTQEESFALLALGKIARKAAASTATASVSAAGKPLGSFTGKDLLLAKGLAEPLLIAGQGKGAVYYFAQAEGLSASGTVKAEDHGLEVRKTYFDRFGKSVSPSFTQNQLVVVKVTVRSQTGLPVENVVVTDMLPAGLEIENPRISPQRDLSWIKDQSVPSHFDLRDDRIHFFTDLQPGKTQTFYYLARAVSKGTFTAGPASADAMYNGDLRSYNGGGTVIVQ</sequence>
<dbReference type="InterPro" id="IPR011625">
    <property type="entry name" value="A2M_N_BRD"/>
</dbReference>
<dbReference type="InterPro" id="IPR021868">
    <property type="entry name" value="Alpha_2_Macroglob_MG3"/>
</dbReference>
<dbReference type="Gene3D" id="2.60.40.1930">
    <property type="match status" value="1"/>
</dbReference>
<dbReference type="OrthoDB" id="9767116at2"/>
<name>A0A1G9N9T8_9BACT</name>
<dbReference type="Pfam" id="PF07678">
    <property type="entry name" value="TED_complement"/>
    <property type="match status" value="1"/>
</dbReference>
<dbReference type="Proteomes" id="UP000198901">
    <property type="component" value="Unassembled WGS sequence"/>
</dbReference>
<dbReference type="Pfam" id="PF17973">
    <property type="entry name" value="bMG10"/>
    <property type="match status" value="1"/>
</dbReference>
<evidence type="ECO:0000259" key="5">
    <source>
        <dbReference type="SMART" id="SM01360"/>
    </source>
</evidence>
<evidence type="ECO:0000256" key="1">
    <source>
        <dbReference type="ARBA" id="ARBA00010556"/>
    </source>
</evidence>
<dbReference type="InterPro" id="IPR001599">
    <property type="entry name" value="Macroglobln_a2"/>
</dbReference>